<organism evidence="3 4">
    <name type="scientific">Pseudovibrio axinellae</name>
    <dbReference type="NCBI Taxonomy" id="989403"/>
    <lineage>
        <taxon>Bacteria</taxon>
        <taxon>Pseudomonadati</taxon>
        <taxon>Pseudomonadota</taxon>
        <taxon>Alphaproteobacteria</taxon>
        <taxon>Hyphomicrobiales</taxon>
        <taxon>Stappiaceae</taxon>
        <taxon>Pseudovibrio</taxon>
    </lineage>
</organism>
<dbReference type="InterPro" id="IPR006504">
    <property type="entry name" value="Tscrpt_reg_Spx/MgsR"/>
</dbReference>
<dbReference type="SUPFAM" id="SSF52833">
    <property type="entry name" value="Thioredoxin-like"/>
    <property type="match status" value="1"/>
</dbReference>
<sequence length="119" mass="13596">MLIVYGIRNCDSVRKACKLLDEYCVDYNFHDYKKAGADESVLSDACERFGWDAVLNKRGTTWRKLDDETKASVTDQDHAIALMVRETSLIKRPLVLCGKQPLLGFNAVLWREILEKGEL</sequence>
<evidence type="ECO:0000256" key="1">
    <source>
        <dbReference type="ARBA" id="ARBA00007198"/>
    </source>
</evidence>
<evidence type="ECO:0000313" key="4">
    <source>
        <dbReference type="Proteomes" id="UP000076577"/>
    </source>
</evidence>
<evidence type="ECO:0000313" key="3">
    <source>
        <dbReference type="EMBL" id="KZL20714.1"/>
    </source>
</evidence>
<dbReference type="PATRIC" id="fig|989403.3.peg.1288"/>
<accession>A0A166A855</accession>
<dbReference type="NCBIfam" id="NF008107">
    <property type="entry name" value="PRK10853.1"/>
    <property type="match status" value="1"/>
</dbReference>
<comment type="caution">
    <text evidence="3">The sequence shown here is derived from an EMBL/GenBank/DDBJ whole genome shotgun (WGS) entry which is preliminary data.</text>
</comment>
<protein>
    <submittedName>
        <fullName evidence="3">Putative reductase</fullName>
    </submittedName>
</protein>
<gene>
    <name evidence="3" type="ORF">PsAD2_01202</name>
</gene>
<dbReference type="STRING" id="989403.SAMN05421798_107175"/>
<comment type="similarity">
    <text evidence="1 2">Belongs to the ArsC family.</text>
</comment>
<dbReference type="EMBL" id="LMCB01000006">
    <property type="protein sequence ID" value="KZL20714.1"/>
    <property type="molecule type" value="Genomic_DNA"/>
</dbReference>
<dbReference type="AlphaFoldDB" id="A0A166A855"/>
<keyword evidence="4" id="KW-1185">Reference proteome</keyword>
<dbReference type="Proteomes" id="UP000076577">
    <property type="component" value="Unassembled WGS sequence"/>
</dbReference>
<dbReference type="NCBIfam" id="TIGR01617">
    <property type="entry name" value="arsC_related"/>
    <property type="match status" value="1"/>
</dbReference>
<evidence type="ECO:0000256" key="2">
    <source>
        <dbReference type="PROSITE-ProRule" id="PRU01282"/>
    </source>
</evidence>
<dbReference type="Gene3D" id="3.40.30.10">
    <property type="entry name" value="Glutaredoxin"/>
    <property type="match status" value="1"/>
</dbReference>
<dbReference type="InterPro" id="IPR006660">
    <property type="entry name" value="Arsenate_reductase-like"/>
</dbReference>
<name>A0A166A855_9HYPH</name>
<dbReference type="PROSITE" id="PS51353">
    <property type="entry name" value="ARSC"/>
    <property type="match status" value="1"/>
</dbReference>
<reference evidence="3 4" key="1">
    <citation type="journal article" date="2016" name="Front. Microbiol.">
        <title>Comparative Genomic Analysis Reveals a Diverse Repertoire of Genes Involved in Prokaryote-Eukaryote Interactions within the Pseudovibrio Genus.</title>
        <authorList>
            <person name="Romano S."/>
            <person name="Fernandez-Guerra A."/>
            <person name="Reen F.J."/>
            <person name="Glockner F.O."/>
            <person name="Crowley S.P."/>
            <person name="O'Sullivan O."/>
            <person name="Cotter P.D."/>
            <person name="Adams C."/>
            <person name="Dobson A.D."/>
            <person name="O'Gara F."/>
        </authorList>
    </citation>
    <scope>NUCLEOTIDE SEQUENCE [LARGE SCALE GENOMIC DNA]</scope>
    <source>
        <strain evidence="3 4">Ad2</strain>
    </source>
</reference>
<dbReference type="PANTHER" id="PTHR30041:SF8">
    <property type="entry name" value="PROTEIN YFFB"/>
    <property type="match status" value="1"/>
</dbReference>
<dbReference type="PANTHER" id="PTHR30041">
    <property type="entry name" value="ARSENATE REDUCTASE"/>
    <property type="match status" value="1"/>
</dbReference>
<dbReference type="Pfam" id="PF03960">
    <property type="entry name" value="ArsC"/>
    <property type="match status" value="1"/>
</dbReference>
<proteinExistence type="inferred from homology"/>
<dbReference type="InterPro" id="IPR036249">
    <property type="entry name" value="Thioredoxin-like_sf"/>
</dbReference>